<dbReference type="InterPro" id="IPR036259">
    <property type="entry name" value="MFS_trans_sf"/>
</dbReference>
<feature type="transmembrane region" description="Helical" evidence="6">
    <location>
        <begin position="167"/>
        <end position="192"/>
    </location>
</feature>
<evidence type="ECO:0000256" key="3">
    <source>
        <dbReference type="ARBA" id="ARBA00022692"/>
    </source>
</evidence>
<feature type="transmembrane region" description="Helical" evidence="6">
    <location>
        <begin position="338"/>
        <end position="357"/>
    </location>
</feature>
<accession>A0A1H1FVC8</accession>
<feature type="transmembrane region" description="Helical" evidence="6">
    <location>
        <begin position="12"/>
        <end position="36"/>
    </location>
</feature>
<dbReference type="InterPro" id="IPR020846">
    <property type="entry name" value="MFS_dom"/>
</dbReference>
<evidence type="ECO:0000256" key="2">
    <source>
        <dbReference type="ARBA" id="ARBA00022475"/>
    </source>
</evidence>
<dbReference type="PROSITE" id="PS50850">
    <property type="entry name" value="MFS"/>
    <property type="match status" value="1"/>
</dbReference>
<dbReference type="InterPro" id="IPR011701">
    <property type="entry name" value="MFS"/>
</dbReference>
<organism evidence="8 9">
    <name type="scientific">Thermostaphylospora chromogena</name>
    <dbReference type="NCBI Taxonomy" id="35622"/>
    <lineage>
        <taxon>Bacteria</taxon>
        <taxon>Bacillati</taxon>
        <taxon>Actinomycetota</taxon>
        <taxon>Actinomycetes</taxon>
        <taxon>Streptosporangiales</taxon>
        <taxon>Thermomonosporaceae</taxon>
        <taxon>Thermostaphylospora</taxon>
    </lineage>
</organism>
<dbReference type="PANTHER" id="PTHR43124:SF3">
    <property type="entry name" value="CHLORAMPHENICOL EFFLUX PUMP RV0191"/>
    <property type="match status" value="1"/>
</dbReference>
<keyword evidence="3 6" id="KW-0812">Transmembrane</keyword>
<feature type="transmembrane region" description="Helical" evidence="6">
    <location>
        <begin position="303"/>
        <end position="326"/>
    </location>
</feature>
<dbReference type="GO" id="GO:0022857">
    <property type="term" value="F:transmembrane transporter activity"/>
    <property type="evidence" value="ECO:0007669"/>
    <property type="project" value="InterPro"/>
</dbReference>
<gene>
    <name evidence="8" type="ORF">SAMN04489764_3209</name>
</gene>
<dbReference type="RefSeq" id="WP_093259751.1">
    <property type="nucleotide sequence ID" value="NZ_FNKK01000002.1"/>
</dbReference>
<dbReference type="GO" id="GO:0005886">
    <property type="term" value="C:plasma membrane"/>
    <property type="evidence" value="ECO:0007669"/>
    <property type="project" value="UniProtKB-SubCell"/>
</dbReference>
<feature type="transmembrane region" description="Helical" evidence="6">
    <location>
        <begin position="80"/>
        <end position="100"/>
    </location>
</feature>
<feature type="transmembrane region" description="Helical" evidence="6">
    <location>
        <begin position="106"/>
        <end position="127"/>
    </location>
</feature>
<sequence>MFPIQVEEKRGGWSGVLAVTLGIFSLMTSELLPVGLLTPVAEAMDVSAGMAGAMVTVPGIIAGLAAPMLTVWAGTVDRRLMLAGLVGLMAVANLACALAPHFAVILAARLAVGISVGGFWAIAGGLASRLVPPQQIGRATTVIFGGVSTASVLGVPAGTLIGEVAGWRAAFAAVGVLGLTALAALLLLVPSLPAQRTIAFAHLPRLLRTHGSVRIGLIATALLVTGHFAAYTFLRPLLRDLAGIDDELVGALLMGYGVAGVAGNFVAGHRASRQLRGTLALIAAALAAATALFALAVTGPVTATVLVLVWGLAYGGVSVTLQTWMLRAAPDQTESASSLFVAVFNLSIALGALLGGLTADTLATTGVLWLACGLTLATAFTALGTRDQRML</sequence>
<proteinExistence type="predicted"/>
<dbReference type="OrthoDB" id="9814237at2"/>
<dbReference type="EMBL" id="FNKK01000002">
    <property type="protein sequence ID" value="SDR04943.1"/>
    <property type="molecule type" value="Genomic_DNA"/>
</dbReference>
<feature type="domain" description="Major facilitator superfamily (MFS) profile" evidence="7">
    <location>
        <begin position="15"/>
        <end position="390"/>
    </location>
</feature>
<evidence type="ECO:0000256" key="6">
    <source>
        <dbReference type="SAM" id="Phobius"/>
    </source>
</evidence>
<keyword evidence="9" id="KW-1185">Reference proteome</keyword>
<feature type="transmembrane region" description="Helical" evidence="6">
    <location>
        <begin position="213"/>
        <end position="233"/>
    </location>
</feature>
<dbReference type="Pfam" id="PF07690">
    <property type="entry name" value="MFS_1"/>
    <property type="match status" value="1"/>
</dbReference>
<reference evidence="8 9" key="1">
    <citation type="submission" date="2016-10" db="EMBL/GenBank/DDBJ databases">
        <authorList>
            <person name="de Groot N.N."/>
        </authorList>
    </citation>
    <scope>NUCLEOTIDE SEQUENCE [LARGE SCALE GENOMIC DNA]</scope>
    <source>
        <strain evidence="8 9">DSM 43794</strain>
    </source>
</reference>
<feature type="transmembrane region" description="Helical" evidence="6">
    <location>
        <begin position="248"/>
        <end position="267"/>
    </location>
</feature>
<name>A0A1H1FVC8_9ACTN</name>
<dbReference type="Gene3D" id="1.20.1250.20">
    <property type="entry name" value="MFS general substrate transporter like domains"/>
    <property type="match status" value="1"/>
</dbReference>
<dbReference type="STRING" id="35622.SAMN04489764_3209"/>
<evidence type="ECO:0000313" key="9">
    <source>
        <dbReference type="Proteomes" id="UP000217103"/>
    </source>
</evidence>
<keyword evidence="2" id="KW-1003">Cell membrane</keyword>
<feature type="transmembrane region" description="Helical" evidence="6">
    <location>
        <begin position="48"/>
        <end position="73"/>
    </location>
</feature>
<evidence type="ECO:0000313" key="8">
    <source>
        <dbReference type="EMBL" id="SDR04943.1"/>
    </source>
</evidence>
<feature type="transmembrane region" description="Helical" evidence="6">
    <location>
        <begin position="363"/>
        <end position="383"/>
    </location>
</feature>
<feature type="transmembrane region" description="Helical" evidence="6">
    <location>
        <begin position="139"/>
        <end position="161"/>
    </location>
</feature>
<keyword evidence="4 6" id="KW-1133">Transmembrane helix</keyword>
<comment type="subcellular location">
    <subcellularLocation>
        <location evidence="1">Cell membrane</location>
        <topology evidence="1">Multi-pass membrane protein</topology>
    </subcellularLocation>
</comment>
<evidence type="ECO:0000256" key="4">
    <source>
        <dbReference type="ARBA" id="ARBA00022989"/>
    </source>
</evidence>
<dbReference type="CDD" id="cd17324">
    <property type="entry name" value="MFS_NepI_like"/>
    <property type="match status" value="1"/>
</dbReference>
<dbReference type="AlphaFoldDB" id="A0A1H1FVC8"/>
<keyword evidence="5 6" id="KW-0472">Membrane</keyword>
<dbReference type="Proteomes" id="UP000217103">
    <property type="component" value="Unassembled WGS sequence"/>
</dbReference>
<evidence type="ECO:0000256" key="5">
    <source>
        <dbReference type="ARBA" id="ARBA00023136"/>
    </source>
</evidence>
<evidence type="ECO:0000256" key="1">
    <source>
        <dbReference type="ARBA" id="ARBA00004651"/>
    </source>
</evidence>
<dbReference type="SUPFAM" id="SSF103473">
    <property type="entry name" value="MFS general substrate transporter"/>
    <property type="match status" value="1"/>
</dbReference>
<feature type="transmembrane region" description="Helical" evidence="6">
    <location>
        <begin position="279"/>
        <end position="297"/>
    </location>
</feature>
<dbReference type="PANTHER" id="PTHR43124">
    <property type="entry name" value="PURINE EFFLUX PUMP PBUE"/>
    <property type="match status" value="1"/>
</dbReference>
<protein>
    <submittedName>
        <fullName evidence="8">Predicted arabinose efflux permease, MFS family</fullName>
    </submittedName>
</protein>
<evidence type="ECO:0000259" key="7">
    <source>
        <dbReference type="PROSITE" id="PS50850"/>
    </source>
</evidence>
<dbReference type="InterPro" id="IPR050189">
    <property type="entry name" value="MFS_Efflux_Transporters"/>
</dbReference>